<dbReference type="AlphaFoldDB" id="A0A0C3PBK4"/>
<evidence type="ECO:0000313" key="2">
    <source>
        <dbReference type="Proteomes" id="UP000054217"/>
    </source>
</evidence>
<dbReference type="InParanoid" id="A0A0C3PBK4"/>
<reference evidence="1 2" key="1">
    <citation type="submission" date="2014-04" db="EMBL/GenBank/DDBJ databases">
        <authorList>
            <consortium name="DOE Joint Genome Institute"/>
            <person name="Kuo A."/>
            <person name="Kohler A."/>
            <person name="Costa M.D."/>
            <person name="Nagy L.G."/>
            <person name="Floudas D."/>
            <person name="Copeland A."/>
            <person name="Barry K.W."/>
            <person name="Cichocki N."/>
            <person name="Veneault-Fourrey C."/>
            <person name="LaButti K."/>
            <person name="Lindquist E.A."/>
            <person name="Lipzen A."/>
            <person name="Lundell T."/>
            <person name="Morin E."/>
            <person name="Murat C."/>
            <person name="Sun H."/>
            <person name="Tunlid A."/>
            <person name="Henrissat B."/>
            <person name="Grigoriev I.V."/>
            <person name="Hibbett D.S."/>
            <person name="Martin F."/>
            <person name="Nordberg H.P."/>
            <person name="Cantor M.N."/>
            <person name="Hua S.X."/>
        </authorList>
    </citation>
    <scope>NUCLEOTIDE SEQUENCE [LARGE SCALE GENOMIC DNA]</scope>
    <source>
        <strain evidence="1 2">Marx 270</strain>
    </source>
</reference>
<accession>A0A0C3PBK4</accession>
<dbReference type="Proteomes" id="UP000054217">
    <property type="component" value="Unassembled WGS sequence"/>
</dbReference>
<proteinExistence type="predicted"/>
<reference evidence="2" key="2">
    <citation type="submission" date="2015-01" db="EMBL/GenBank/DDBJ databases">
        <title>Evolutionary Origins and Diversification of the Mycorrhizal Mutualists.</title>
        <authorList>
            <consortium name="DOE Joint Genome Institute"/>
            <consortium name="Mycorrhizal Genomics Consortium"/>
            <person name="Kohler A."/>
            <person name="Kuo A."/>
            <person name="Nagy L.G."/>
            <person name="Floudas D."/>
            <person name="Copeland A."/>
            <person name="Barry K.W."/>
            <person name="Cichocki N."/>
            <person name="Veneault-Fourrey C."/>
            <person name="LaButti K."/>
            <person name="Lindquist E.A."/>
            <person name="Lipzen A."/>
            <person name="Lundell T."/>
            <person name="Morin E."/>
            <person name="Murat C."/>
            <person name="Riley R."/>
            <person name="Ohm R."/>
            <person name="Sun H."/>
            <person name="Tunlid A."/>
            <person name="Henrissat B."/>
            <person name="Grigoriev I.V."/>
            <person name="Hibbett D.S."/>
            <person name="Martin F."/>
        </authorList>
    </citation>
    <scope>NUCLEOTIDE SEQUENCE [LARGE SCALE GENOMIC DNA]</scope>
    <source>
        <strain evidence="2">Marx 270</strain>
    </source>
</reference>
<evidence type="ECO:0000313" key="1">
    <source>
        <dbReference type="EMBL" id="KIO05321.1"/>
    </source>
</evidence>
<dbReference type="EMBL" id="KN831967">
    <property type="protein sequence ID" value="KIO05321.1"/>
    <property type="molecule type" value="Genomic_DNA"/>
</dbReference>
<sequence>MTTFPIPALKKNISSGHDIENAANRLPLPLGKVYEAFLTRGLTRETCRVIHCTSSCEARPGGFVLPDPASKVCDEDRYIIVGPGTEPYHSTP</sequence>
<protein>
    <submittedName>
        <fullName evidence="1">Uncharacterized protein</fullName>
    </submittedName>
</protein>
<organism evidence="1 2">
    <name type="scientific">Pisolithus tinctorius Marx 270</name>
    <dbReference type="NCBI Taxonomy" id="870435"/>
    <lineage>
        <taxon>Eukaryota</taxon>
        <taxon>Fungi</taxon>
        <taxon>Dikarya</taxon>
        <taxon>Basidiomycota</taxon>
        <taxon>Agaricomycotina</taxon>
        <taxon>Agaricomycetes</taxon>
        <taxon>Agaricomycetidae</taxon>
        <taxon>Boletales</taxon>
        <taxon>Sclerodermatineae</taxon>
        <taxon>Pisolithaceae</taxon>
        <taxon>Pisolithus</taxon>
    </lineage>
</organism>
<name>A0A0C3PBK4_PISTI</name>
<gene>
    <name evidence="1" type="ORF">M404DRAFT_999924</name>
</gene>
<dbReference type="HOGENOM" id="CLU_2414177_0_0_1"/>
<keyword evidence="2" id="KW-1185">Reference proteome</keyword>